<reference evidence="2 3" key="1">
    <citation type="journal article" date="2019" name="G3 (Bethesda)">
        <title>Sequencing of a Wild Apple (Malus baccata) Genome Unravels the Differences Between Cultivated and Wild Apple Species Regarding Disease Resistance and Cold Tolerance.</title>
        <authorList>
            <person name="Chen X."/>
        </authorList>
    </citation>
    <scope>NUCLEOTIDE SEQUENCE [LARGE SCALE GENOMIC DNA]</scope>
    <source>
        <strain evidence="3">cv. Shandingzi</strain>
        <tissue evidence="2">Leaves</tissue>
    </source>
</reference>
<proteinExistence type="predicted"/>
<sequence>MDSDEDDTGNEEDQEDEDTEEQQDDSAIVATRVVGSNNSAGVYSSDNEEEKQDEDTGEVFGEAFDFTPNIFQKRKRKYNMSLLIKTALGGGEVGDIPSSFLAVTDQNPPDWYTVIQISRSRSAIPTLIRTQLKSATSAKN</sequence>
<organism evidence="2 3">
    <name type="scientific">Malus baccata</name>
    <name type="common">Siberian crab apple</name>
    <name type="synonym">Pyrus baccata</name>
    <dbReference type="NCBI Taxonomy" id="106549"/>
    <lineage>
        <taxon>Eukaryota</taxon>
        <taxon>Viridiplantae</taxon>
        <taxon>Streptophyta</taxon>
        <taxon>Embryophyta</taxon>
        <taxon>Tracheophyta</taxon>
        <taxon>Spermatophyta</taxon>
        <taxon>Magnoliopsida</taxon>
        <taxon>eudicotyledons</taxon>
        <taxon>Gunneridae</taxon>
        <taxon>Pentapetalae</taxon>
        <taxon>rosids</taxon>
        <taxon>fabids</taxon>
        <taxon>Rosales</taxon>
        <taxon>Rosaceae</taxon>
        <taxon>Amygdaloideae</taxon>
        <taxon>Maleae</taxon>
        <taxon>Malus</taxon>
    </lineage>
</organism>
<comment type="caution">
    <text evidence="2">The sequence shown here is derived from an EMBL/GenBank/DDBJ whole genome shotgun (WGS) entry which is preliminary data.</text>
</comment>
<evidence type="ECO:0000313" key="3">
    <source>
        <dbReference type="Proteomes" id="UP000315295"/>
    </source>
</evidence>
<keyword evidence="3" id="KW-1185">Reference proteome</keyword>
<evidence type="ECO:0000313" key="2">
    <source>
        <dbReference type="EMBL" id="TQE03554.1"/>
    </source>
</evidence>
<name>A0A540MXQ8_MALBA</name>
<dbReference type="AlphaFoldDB" id="A0A540MXQ8"/>
<feature type="region of interest" description="Disordered" evidence="1">
    <location>
        <begin position="1"/>
        <end position="57"/>
    </location>
</feature>
<gene>
    <name evidence="2" type="ORF">C1H46_010869</name>
</gene>
<protein>
    <submittedName>
        <fullName evidence="2">Uncharacterized protein</fullName>
    </submittedName>
</protein>
<evidence type="ECO:0000256" key="1">
    <source>
        <dbReference type="SAM" id="MobiDB-lite"/>
    </source>
</evidence>
<dbReference type="EMBL" id="VIEB01000153">
    <property type="protein sequence ID" value="TQE03554.1"/>
    <property type="molecule type" value="Genomic_DNA"/>
</dbReference>
<accession>A0A540MXQ8</accession>
<feature type="compositionally biased region" description="Polar residues" evidence="1">
    <location>
        <begin position="34"/>
        <end position="45"/>
    </location>
</feature>
<feature type="compositionally biased region" description="Acidic residues" evidence="1">
    <location>
        <begin position="1"/>
        <end position="24"/>
    </location>
</feature>
<feature type="compositionally biased region" description="Acidic residues" evidence="1">
    <location>
        <begin position="46"/>
        <end position="57"/>
    </location>
</feature>
<dbReference type="Proteomes" id="UP000315295">
    <property type="component" value="Unassembled WGS sequence"/>
</dbReference>